<protein>
    <submittedName>
        <fullName evidence="1">Uncharacterized protein</fullName>
    </submittedName>
</protein>
<reference evidence="1" key="2">
    <citation type="journal article" date="2020" name="Nat. Commun.">
        <title>Large-scale genome sequencing of mycorrhizal fungi provides insights into the early evolution of symbiotic traits.</title>
        <authorList>
            <person name="Miyauchi S."/>
            <person name="Kiss E."/>
            <person name="Kuo A."/>
            <person name="Drula E."/>
            <person name="Kohler A."/>
            <person name="Sanchez-Garcia M."/>
            <person name="Morin E."/>
            <person name="Andreopoulos B."/>
            <person name="Barry K.W."/>
            <person name="Bonito G."/>
            <person name="Buee M."/>
            <person name="Carver A."/>
            <person name="Chen C."/>
            <person name="Cichocki N."/>
            <person name="Clum A."/>
            <person name="Culley D."/>
            <person name="Crous P.W."/>
            <person name="Fauchery L."/>
            <person name="Girlanda M."/>
            <person name="Hayes R.D."/>
            <person name="Keri Z."/>
            <person name="LaButti K."/>
            <person name="Lipzen A."/>
            <person name="Lombard V."/>
            <person name="Magnuson J."/>
            <person name="Maillard F."/>
            <person name="Murat C."/>
            <person name="Nolan M."/>
            <person name="Ohm R.A."/>
            <person name="Pangilinan J."/>
            <person name="Pereira M.F."/>
            <person name="Perotto S."/>
            <person name="Peter M."/>
            <person name="Pfister S."/>
            <person name="Riley R."/>
            <person name="Sitrit Y."/>
            <person name="Stielow J.B."/>
            <person name="Szollosi G."/>
            <person name="Zifcakova L."/>
            <person name="Stursova M."/>
            <person name="Spatafora J.W."/>
            <person name="Tedersoo L."/>
            <person name="Vaario L.M."/>
            <person name="Yamada A."/>
            <person name="Yan M."/>
            <person name="Wang P."/>
            <person name="Xu J."/>
            <person name="Bruns T."/>
            <person name="Baldrian P."/>
            <person name="Vilgalys R."/>
            <person name="Dunand C."/>
            <person name="Henrissat B."/>
            <person name="Grigoriev I.V."/>
            <person name="Hibbett D."/>
            <person name="Nagy L.G."/>
            <person name="Martin F.M."/>
        </authorList>
    </citation>
    <scope>NUCLEOTIDE SEQUENCE</scope>
    <source>
        <strain evidence="1">P2</strain>
    </source>
</reference>
<evidence type="ECO:0000313" key="2">
    <source>
        <dbReference type="Proteomes" id="UP000886501"/>
    </source>
</evidence>
<reference evidence="1" key="1">
    <citation type="submission" date="2019-10" db="EMBL/GenBank/DDBJ databases">
        <authorList>
            <consortium name="DOE Joint Genome Institute"/>
            <person name="Kuo A."/>
            <person name="Miyauchi S."/>
            <person name="Kiss E."/>
            <person name="Drula E."/>
            <person name="Kohler A."/>
            <person name="Sanchez-Garcia M."/>
            <person name="Andreopoulos B."/>
            <person name="Barry K.W."/>
            <person name="Bonito G."/>
            <person name="Buee M."/>
            <person name="Carver A."/>
            <person name="Chen C."/>
            <person name="Cichocki N."/>
            <person name="Clum A."/>
            <person name="Culley D."/>
            <person name="Crous P.W."/>
            <person name="Fauchery L."/>
            <person name="Girlanda M."/>
            <person name="Hayes R."/>
            <person name="Keri Z."/>
            <person name="Labutti K."/>
            <person name="Lipzen A."/>
            <person name="Lombard V."/>
            <person name="Magnuson J."/>
            <person name="Maillard F."/>
            <person name="Morin E."/>
            <person name="Murat C."/>
            <person name="Nolan M."/>
            <person name="Ohm R."/>
            <person name="Pangilinan J."/>
            <person name="Pereira M."/>
            <person name="Perotto S."/>
            <person name="Peter M."/>
            <person name="Riley R."/>
            <person name="Sitrit Y."/>
            <person name="Stielow B."/>
            <person name="Szollosi G."/>
            <person name="Zifcakova L."/>
            <person name="Stursova M."/>
            <person name="Spatafora J.W."/>
            <person name="Tedersoo L."/>
            <person name="Vaario L.-M."/>
            <person name="Yamada A."/>
            <person name="Yan M."/>
            <person name="Wang P."/>
            <person name="Xu J."/>
            <person name="Bruns T."/>
            <person name="Baldrian P."/>
            <person name="Vilgalys R."/>
            <person name="Henrissat B."/>
            <person name="Grigoriev I.V."/>
            <person name="Hibbett D."/>
            <person name="Nagy L.G."/>
            <person name="Martin F.M."/>
        </authorList>
    </citation>
    <scope>NUCLEOTIDE SEQUENCE</scope>
    <source>
        <strain evidence="1">P2</strain>
    </source>
</reference>
<comment type="caution">
    <text evidence="1">The sequence shown here is derived from an EMBL/GenBank/DDBJ whole genome shotgun (WGS) entry which is preliminary data.</text>
</comment>
<dbReference type="EMBL" id="MU117972">
    <property type="protein sequence ID" value="KAF9651951.1"/>
    <property type="molecule type" value="Genomic_DNA"/>
</dbReference>
<organism evidence="1 2">
    <name type="scientific">Thelephora ganbajun</name>
    <name type="common">Ganba fungus</name>
    <dbReference type="NCBI Taxonomy" id="370292"/>
    <lineage>
        <taxon>Eukaryota</taxon>
        <taxon>Fungi</taxon>
        <taxon>Dikarya</taxon>
        <taxon>Basidiomycota</taxon>
        <taxon>Agaricomycotina</taxon>
        <taxon>Agaricomycetes</taxon>
        <taxon>Thelephorales</taxon>
        <taxon>Thelephoraceae</taxon>
        <taxon>Thelephora</taxon>
    </lineage>
</organism>
<name>A0ACB6ZQK1_THEGA</name>
<dbReference type="Proteomes" id="UP000886501">
    <property type="component" value="Unassembled WGS sequence"/>
</dbReference>
<sequence>MTFFFLRASAPNCSFLDGFHTRSTLIICSGNTEVPSHLTSPVALNHSFPYPASKPDTDVAIHTLCIHTLSHPFKVIHIAFEHVCTTTNSNTRCTIPKMYS</sequence>
<gene>
    <name evidence="1" type="ORF">BDM02DRAFT_461509</name>
</gene>
<keyword evidence="2" id="KW-1185">Reference proteome</keyword>
<proteinExistence type="predicted"/>
<evidence type="ECO:0000313" key="1">
    <source>
        <dbReference type="EMBL" id="KAF9651951.1"/>
    </source>
</evidence>
<accession>A0ACB6ZQK1</accession>